<dbReference type="GO" id="GO:0005634">
    <property type="term" value="C:nucleus"/>
    <property type="evidence" value="ECO:0007669"/>
    <property type="project" value="TreeGrafter"/>
</dbReference>
<dbReference type="Gene3D" id="3.40.50.720">
    <property type="entry name" value="NAD(P)-binding Rossmann-like Domain"/>
    <property type="match status" value="1"/>
</dbReference>
<protein>
    <recommendedName>
        <fullName evidence="3">NmrA-like domain-containing protein</fullName>
    </recommendedName>
</protein>
<keyword evidence="5" id="KW-1185">Reference proteome</keyword>
<name>A0A8H4W7E4_9HELO</name>
<evidence type="ECO:0000256" key="1">
    <source>
        <dbReference type="ARBA" id="ARBA00006328"/>
    </source>
</evidence>
<dbReference type="InterPro" id="IPR036291">
    <property type="entry name" value="NAD(P)-bd_dom_sf"/>
</dbReference>
<evidence type="ECO:0000313" key="5">
    <source>
        <dbReference type="Proteomes" id="UP000566819"/>
    </source>
</evidence>
<dbReference type="SUPFAM" id="SSF51735">
    <property type="entry name" value="NAD(P)-binding Rossmann-fold domains"/>
    <property type="match status" value="1"/>
</dbReference>
<accession>A0A8H4W7E4</accession>
<gene>
    <name evidence="4" type="ORF">G7Y89_g3706</name>
</gene>
<dbReference type="CDD" id="cd05251">
    <property type="entry name" value="NmrA_like_SDR_a"/>
    <property type="match status" value="1"/>
</dbReference>
<keyword evidence="2" id="KW-0521">NADP</keyword>
<dbReference type="Pfam" id="PF05368">
    <property type="entry name" value="NmrA"/>
    <property type="match status" value="1"/>
</dbReference>
<organism evidence="4 5">
    <name type="scientific">Cudoniella acicularis</name>
    <dbReference type="NCBI Taxonomy" id="354080"/>
    <lineage>
        <taxon>Eukaryota</taxon>
        <taxon>Fungi</taxon>
        <taxon>Dikarya</taxon>
        <taxon>Ascomycota</taxon>
        <taxon>Pezizomycotina</taxon>
        <taxon>Leotiomycetes</taxon>
        <taxon>Helotiales</taxon>
        <taxon>Tricladiaceae</taxon>
        <taxon>Cudoniella</taxon>
    </lineage>
</organism>
<feature type="domain" description="NmrA-like" evidence="3">
    <location>
        <begin position="3"/>
        <end position="302"/>
    </location>
</feature>
<comment type="caution">
    <text evidence="4">The sequence shown here is derived from an EMBL/GenBank/DDBJ whole genome shotgun (WGS) entry which is preliminary data.</text>
</comment>
<sequence length="310" mass="34106">MPKILAVFGATGQQGGSVINYVLNDPELSQEYKIRAITRDVNSEKAKQLKEKVEVVQGDVLNRASLETALTGVHTIFAMTTPSFGPDGLDVEYNSGRTIADVAVEKGAEYIIFSTLPPVKEISGGKYTKVTPFDAKAKVEQHIRGLPIKSAFYSAGFFMENFQSQTFLAPRQGSDGTWVMTRHNSPKAKLPLIDAVGDTGKFIGAILAEPDKYEGKTFCAATAQYSLEEVTAIMSKATGKTIVYKQIPLEDFKKSLSFIPDIFAEAFSYQEEFGYFGPDSKKLIVWAVENARGRLSTFEEYLEAHPLQLA</sequence>
<dbReference type="Proteomes" id="UP000566819">
    <property type="component" value="Unassembled WGS sequence"/>
</dbReference>
<dbReference type="Gene3D" id="3.90.25.10">
    <property type="entry name" value="UDP-galactose 4-epimerase, domain 1"/>
    <property type="match status" value="1"/>
</dbReference>
<dbReference type="InterPro" id="IPR008030">
    <property type="entry name" value="NmrA-like"/>
</dbReference>
<dbReference type="PANTHER" id="PTHR42748">
    <property type="entry name" value="NITROGEN METABOLITE REPRESSION PROTEIN NMRA FAMILY MEMBER"/>
    <property type="match status" value="1"/>
</dbReference>
<evidence type="ECO:0000256" key="2">
    <source>
        <dbReference type="ARBA" id="ARBA00022857"/>
    </source>
</evidence>
<dbReference type="EMBL" id="JAAMPI010000187">
    <property type="protein sequence ID" value="KAF4634410.1"/>
    <property type="molecule type" value="Genomic_DNA"/>
</dbReference>
<evidence type="ECO:0000259" key="3">
    <source>
        <dbReference type="Pfam" id="PF05368"/>
    </source>
</evidence>
<reference evidence="4 5" key="1">
    <citation type="submission" date="2020-03" db="EMBL/GenBank/DDBJ databases">
        <title>Draft Genome Sequence of Cudoniella acicularis.</title>
        <authorList>
            <person name="Buettner E."/>
            <person name="Kellner H."/>
        </authorList>
    </citation>
    <scope>NUCLEOTIDE SEQUENCE [LARGE SCALE GENOMIC DNA]</scope>
    <source>
        <strain evidence="4 5">DSM 108380</strain>
    </source>
</reference>
<comment type="similarity">
    <text evidence="1">Belongs to the NmrA-type oxidoreductase family.</text>
</comment>
<dbReference type="AlphaFoldDB" id="A0A8H4W7E4"/>
<evidence type="ECO:0000313" key="4">
    <source>
        <dbReference type="EMBL" id="KAF4634410.1"/>
    </source>
</evidence>
<dbReference type="InterPro" id="IPR051164">
    <property type="entry name" value="NmrA-like_oxidored"/>
</dbReference>
<proteinExistence type="inferred from homology"/>
<dbReference type="OrthoDB" id="3358371at2759"/>
<dbReference type="PANTHER" id="PTHR42748:SF11">
    <property type="entry name" value="NMRA-LIKE DOMAIN-CONTAINING PROTEIN"/>
    <property type="match status" value="1"/>
</dbReference>